<evidence type="ECO:0000259" key="2">
    <source>
        <dbReference type="Pfam" id="PF00266"/>
    </source>
</evidence>
<keyword evidence="1" id="KW-0663">Pyridoxal phosphate</keyword>
<keyword evidence="4" id="KW-1185">Reference proteome</keyword>
<dbReference type="STRING" id="1531966.A0A0A1SPV4"/>
<proteinExistence type="predicted"/>
<dbReference type="InterPro" id="IPR015424">
    <property type="entry name" value="PyrdxlP-dep_Trfase"/>
</dbReference>
<name>A0A0A1SPV4_9HYPO</name>
<organism evidence="3 4">
    <name type="scientific">[Torrubiella] hemipterigena</name>
    <dbReference type="NCBI Taxonomy" id="1531966"/>
    <lineage>
        <taxon>Eukaryota</taxon>
        <taxon>Fungi</taxon>
        <taxon>Dikarya</taxon>
        <taxon>Ascomycota</taxon>
        <taxon>Pezizomycotina</taxon>
        <taxon>Sordariomycetes</taxon>
        <taxon>Hypocreomycetidae</taxon>
        <taxon>Hypocreales</taxon>
        <taxon>Clavicipitaceae</taxon>
        <taxon>Clavicipitaceae incertae sedis</taxon>
        <taxon>'Torrubiella' clade</taxon>
    </lineage>
</organism>
<feature type="domain" description="Aminotransferase class V" evidence="2">
    <location>
        <begin position="75"/>
        <end position="273"/>
    </location>
</feature>
<evidence type="ECO:0000256" key="1">
    <source>
        <dbReference type="ARBA" id="ARBA00022898"/>
    </source>
</evidence>
<dbReference type="SUPFAM" id="SSF53383">
    <property type="entry name" value="PLP-dependent transferases"/>
    <property type="match status" value="1"/>
</dbReference>
<dbReference type="PANTHER" id="PTHR43092">
    <property type="entry name" value="L-CYSTEINE DESULFHYDRASE"/>
    <property type="match status" value="1"/>
</dbReference>
<dbReference type="Gene3D" id="3.40.640.10">
    <property type="entry name" value="Type I PLP-dependent aspartate aminotransferase-like (Major domain)"/>
    <property type="match status" value="1"/>
</dbReference>
<dbReference type="OrthoDB" id="5978656at2759"/>
<dbReference type="AlphaFoldDB" id="A0A0A1SPV4"/>
<reference evidence="3 4" key="1">
    <citation type="journal article" date="2015" name="Genome Announc.">
        <title>Draft Genome Sequence and Gene Annotation of the Entomopathogenic Fungus Verticillium hemipterigenum.</title>
        <authorList>
            <person name="Horn F."/>
            <person name="Habel A."/>
            <person name="Scharf D.H."/>
            <person name="Dworschak J."/>
            <person name="Brakhage A.A."/>
            <person name="Guthke R."/>
            <person name="Hertweck C."/>
            <person name="Linde J."/>
        </authorList>
    </citation>
    <scope>NUCLEOTIDE SEQUENCE [LARGE SCALE GENOMIC DNA]</scope>
</reference>
<dbReference type="Proteomes" id="UP000039046">
    <property type="component" value="Unassembled WGS sequence"/>
</dbReference>
<accession>A0A0A1SPV4</accession>
<gene>
    <name evidence="3" type="ORF">VHEMI00228</name>
</gene>
<dbReference type="EMBL" id="CDHN01000001">
    <property type="protein sequence ID" value="CEJ80021.1"/>
    <property type="molecule type" value="Genomic_DNA"/>
</dbReference>
<dbReference type="InterPro" id="IPR015421">
    <property type="entry name" value="PyrdxlP-dep_Trfase_major"/>
</dbReference>
<dbReference type="InterPro" id="IPR000192">
    <property type="entry name" value="Aminotrans_V_dom"/>
</dbReference>
<dbReference type="HOGENOM" id="CLU_003433_3_0_1"/>
<dbReference type="PANTHER" id="PTHR43092:SF2">
    <property type="entry name" value="HERCYNYLCYSTEINE SULFOXIDE LYASE"/>
    <property type="match status" value="1"/>
</dbReference>
<evidence type="ECO:0000313" key="4">
    <source>
        <dbReference type="Proteomes" id="UP000039046"/>
    </source>
</evidence>
<dbReference type="Pfam" id="PF00266">
    <property type="entry name" value="Aminotran_5"/>
    <property type="match status" value="1"/>
</dbReference>
<protein>
    <recommendedName>
        <fullName evidence="2">Aminotransferase class V domain-containing protein</fullName>
    </recommendedName>
</protein>
<evidence type="ECO:0000313" key="3">
    <source>
        <dbReference type="EMBL" id="CEJ80021.1"/>
    </source>
</evidence>
<sequence>MTVTNGNRTVPVFKTADGGVVEFGGHLKELFPFGKGWRNLNHGSFGSIPHEIQAKYKEYQDIAEARPDQFIRYDYKKPLDESREALAELVNAPAEGLVLIGNATEGVNTVFRNMTWAEDGKDVIIYFSTAYGSCAKSIDYLVDYFGPDRVSSESIVLDYPNEDDEIIQMFRDTVARLKAHGKRPKICMFDVVSSLPGIRFPWEDMCGACKELGVLSLVDGAQGVGMVHLDIRAADPDFFISNAHKWLFTPRGCALLYCPERNQHLLPTTLGTSHGYEPRTVKRFNPLPPSEQNAFLTNFGFVGTRDNSMYYVIKDAIEWRKRVCGGEDRILSYLWKLNKDGAKLVADALGTHVLDNSKGTMTNCGMACVALPLWIGEKGEGAASIDGVVPAQDGDLAFQWMLEQMMSEYNTFLPLFVQKGQRYWVRLSAQIYLDLQDYEFSAKMLKDLCERAAKGEYLQAAK</sequence>